<comment type="caution">
    <text evidence="1">The sequence shown here is derived from an EMBL/GenBank/DDBJ whole genome shotgun (WGS) entry which is preliminary data.</text>
</comment>
<dbReference type="Proteomes" id="UP000593564">
    <property type="component" value="Unassembled WGS sequence"/>
</dbReference>
<reference evidence="1 2" key="2">
    <citation type="submission" date="2020-07" db="EMBL/GenBank/DDBJ databases">
        <title>Genome assembly of wild tea tree DASZ reveals pedigree and selection history of tea varieties.</title>
        <authorList>
            <person name="Zhang W."/>
        </authorList>
    </citation>
    <scope>NUCLEOTIDE SEQUENCE [LARGE SCALE GENOMIC DNA]</scope>
    <source>
        <strain evidence="2">cv. G240</strain>
        <tissue evidence="1">Leaf</tissue>
    </source>
</reference>
<name>A0A7J7H5W7_CAMSI</name>
<dbReference type="AlphaFoldDB" id="A0A7J7H5W7"/>
<gene>
    <name evidence="1" type="ORF">HYC85_017326</name>
</gene>
<keyword evidence="2" id="KW-1185">Reference proteome</keyword>
<dbReference type="EMBL" id="JACBKZ010000007">
    <property type="protein sequence ID" value="KAF5947098.1"/>
    <property type="molecule type" value="Genomic_DNA"/>
</dbReference>
<accession>A0A7J7H5W7</accession>
<evidence type="ECO:0000313" key="2">
    <source>
        <dbReference type="Proteomes" id="UP000593564"/>
    </source>
</evidence>
<reference evidence="2" key="1">
    <citation type="journal article" date="2020" name="Nat. Commun.">
        <title>Genome assembly of wild tea tree DASZ reveals pedigree and selection history of tea varieties.</title>
        <authorList>
            <person name="Zhang W."/>
            <person name="Zhang Y."/>
            <person name="Qiu H."/>
            <person name="Guo Y."/>
            <person name="Wan H."/>
            <person name="Zhang X."/>
            <person name="Scossa F."/>
            <person name="Alseekh S."/>
            <person name="Zhang Q."/>
            <person name="Wang P."/>
            <person name="Xu L."/>
            <person name="Schmidt M.H."/>
            <person name="Jia X."/>
            <person name="Li D."/>
            <person name="Zhu A."/>
            <person name="Guo F."/>
            <person name="Chen W."/>
            <person name="Ni D."/>
            <person name="Usadel B."/>
            <person name="Fernie A.R."/>
            <person name="Wen W."/>
        </authorList>
    </citation>
    <scope>NUCLEOTIDE SEQUENCE [LARGE SCALE GENOMIC DNA]</scope>
    <source>
        <strain evidence="2">cv. G240</strain>
    </source>
</reference>
<evidence type="ECO:0000313" key="1">
    <source>
        <dbReference type="EMBL" id="KAF5947098.1"/>
    </source>
</evidence>
<proteinExistence type="predicted"/>
<sequence length="144" mass="15876">MAFGYSINFTSFPDFFNPSTYLLCQSCNGSPPPITTNVAGNFTTADTSPPLTASWFRSDPIGKNNRHIQSVRFTFRNGALLSRSSDSLRSSPPKNGCISTKPIIFSFLNSCRPYLTATWWAMLPPALSPARQQRLRSMLEGSTA</sequence>
<organism evidence="1 2">
    <name type="scientific">Camellia sinensis</name>
    <name type="common">Tea plant</name>
    <name type="synonym">Thea sinensis</name>
    <dbReference type="NCBI Taxonomy" id="4442"/>
    <lineage>
        <taxon>Eukaryota</taxon>
        <taxon>Viridiplantae</taxon>
        <taxon>Streptophyta</taxon>
        <taxon>Embryophyta</taxon>
        <taxon>Tracheophyta</taxon>
        <taxon>Spermatophyta</taxon>
        <taxon>Magnoliopsida</taxon>
        <taxon>eudicotyledons</taxon>
        <taxon>Gunneridae</taxon>
        <taxon>Pentapetalae</taxon>
        <taxon>asterids</taxon>
        <taxon>Ericales</taxon>
        <taxon>Theaceae</taxon>
        <taxon>Camellia</taxon>
    </lineage>
</organism>
<protein>
    <submittedName>
        <fullName evidence="1">Uncharacterized protein</fullName>
    </submittedName>
</protein>